<comment type="function">
    <text evidence="2">Catalyzes the condensation of isopentenyl diphosphate (IPP) with allylic pyrophosphates generating different type of terpenoids.</text>
</comment>
<dbReference type="InterPro" id="IPR018520">
    <property type="entry name" value="UPP_synth-like_CS"/>
</dbReference>
<dbReference type="Proteomes" id="UP000279470">
    <property type="component" value="Unassembled WGS sequence"/>
</dbReference>
<feature type="binding site" evidence="2">
    <location>
        <position position="55"/>
    </location>
    <ligand>
        <name>substrate</name>
    </ligand>
</feature>
<feature type="active site" description="Proton acceptor" evidence="2">
    <location>
        <position position="54"/>
    </location>
</feature>
<feature type="binding site" evidence="2">
    <location>
        <position position="19"/>
    </location>
    <ligand>
        <name>substrate</name>
    </ligand>
</feature>
<dbReference type="GO" id="GO:0016094">
    <property type="term" value="P:polyprenol biosynthetic process"/>
    <property type="evidence" value="ECO:0007669"/>
    <property type="project" value="TreeGrafter"/>
</dbReference>
<gene>
    <name evidence="3" type="primary">uppS</name>
    <name evidence="3" type="ORF">EIC27_00420</name>
</gene>
<feature type="binding site" evidence="2">
    <location>
        <begin position="51"/>
        <end position="53"/>
    </location>
    <ligand>
        <name>substrate</name>
    </ligand>
</feature>
<dbReference type="PANTHER" id="PTHR10291">
    <property type="entry name" value="DEHYDRODOLICHYL DIPHOSPHATE SYNTHASE FAMILY MEMBER"/>
    <property type="match status" value="1"/>
</dbReference>
<feature type="binding site" evidence="2">
    <location>
        <position position="11"/>
    </location>
    <ligand>
        <name>substrate</name>
    </ligand>
</feature>
<dbReference type="SUPFAM" id="SSF64005">
    <property type="entry name" value="Undecaprenyl diphosphate synthase"/>
    <property type="match status" value="1"/>
</dbReference>
<dbReference type="InterPro" id="IPR036424">
    <property type="entry name" value="UPP_synth-like_sf"/>
</dbReference>
<comment type="cofactor">
    <cofactor evidence="2">
        <name>Mg(2+)</name>
        <dbReference type="ChEBI" id="CHEBI:18420"/>
    </cofactor>
    <text evidence="2">Binds 2 magnesium ions per subunit.</text>
</comment>
<dbReference type="CDD" id="cd00475">
    <property type="entry name" value="Cis_IPPS"/>
    <property type="match status" value="1"/>
</dbReference>
<feature type="binding site" evidence="2">
    <location>
        <position position="6"/>
    </location>
    <ligand>
        <name>Mg(2+)</name>
        <dbReference type="ChEBI" id="CHEBI:18420"/>
    </ligand>
</feature>
<comment type="similarity">
    <text evidence="2">Belongs to the UPP synthase family.</text>
</comment>
<keyword evidence="2" id="KW-0479">Metal-binding</keyword>
<sequence length="223" mass="26234">MAIIMDGNGRWARQKNLPKSFGYQKGIKSAQCIIKYSKKLGVEYLTLYAFSLENWQRPKDEIAKLMDMFREYLKKDIEKLIAEDIRIIFIGDHSKLDEDIKIAMKSAEDRSSQNSFCLVIAMSYGARDEITRSILKFNEKHNKESVNKNNIEELFESIINPHQIPNPDLLIRTSGEKRLSNFLLWQIAYTELYFTSKCWPDFEKQDLLDAIDNFNKRERKYGK</sequence>
<dbReference type="InterPro" id="IPR001441">
    <property type="entry name" value="UPP_synth-like"/>
</dbReference>
<dbReference type="PROSITE" id="PS01066">
    <property type="entry name" value="UPP_SYNTHASE"/>
    <property type="match status" value="1"/>
</dbReference>
<evidence type="ECO:0000313" key="4">
    <source>
        <dbReference type="Proteomes" id="UP000279470"/>
    </source>
</evidence>
<dbReference type="GO" id="GO:0045547">
    <property type="term" value="F:ditrans,polycis-polyprenyl diphosphate synthase [(2E,6E)-farnesyl diphosphate specific] activity"/>
    <property type="evidence" value="ECO:0007669"/>
    <property type="project" value="TreeGrafter"/>
</dbReference>
<comment type="caution">
    <text evidence="3">The sequence shown here is derived from an EMBL/GenBank/DDBJ whole genome shotgun (WGS) entry which is preliminary data.</text>
</comment>
<feature type="active site" evidence="2">
    <location>
        <position position="6"/>
    </location>
</feature>
<feature type="binding site" evidence="2">
    <location>
        <begin position="178"/>
        <end position="180"/>
    </location>
    <ligand>
        <name>substrate</name>
    </ligand>
</feature>
<proteinExistence type="inferred from homology"/>
<keyword evidence="2" id="KW-0460">Magnesium</keyword>
<feature type="binding site" evidence="2">
    <location>
        <position position="172"/>
    </location>
    <ligand>
        <name>substrate</name>
    </ligand>
</feature>
<protein>
    <recommendedName>
        <fullName evidence="2">Isoprenyl transferase</fullName>
        <ecNumber evidence="2">2.5.1.-</ecNumber>
    </recommendedName>
</protein>
<feature type="binding site" evidence="2">
    <location>
        <position position="57"/>
    </location>
    <ligand>
        <name>substrate</name>
    </ligand>
</feature>
<evidence type="ECO:0000256" key="2">
    <source>
        <dbReference type="HAMAP-Rule" id="MF_01139"/>
    </source>
</evidence>
<dbReference type="AlphaFoldDB" id="A0A3R9ZR48"/>
<organism evidence="3 4">
    <name type="scientific">Candidatus Aquarickettsia rohweri</name>
    <dbReference type="NCBI Taxonomy" id="2602574"/>
    <lineage>
        <taxon>Bacteria</taxon>
        <taxon>Pseudomonadati</taxon>
        <taxon>Pseudomonadota</taxon>
        <taxon>Alphaproteobacteria</taxon>
        <taxon>Rickettsiales</taxon>
        <taxon>Candidatus Midichloriaceae</taxon>
        <taxon>Candidatus Aquarickettsia</taxon>
    </lineage>
</organism>
<dbReference type="NCBIfam" id="TIGR00055">
    <property type="entry name" value="uppS"/>
    <property type="match status" value="1"/>
</dbReference>
<keyword evidence="1 2" id="KW-0808">Transferase</keyword>
<dbReference type="FunFam" id="3.40.1180.10:FF:000001">
    <property type="entry name" value="(2E,6E)-farnesyl-diphosphate-specific ditrans,polycis-undecaprenyl-diphosphate synthase"/>
    <property type="match status" value="1"/>
</dbReference>
<evidence type="ECO:0000313" key="3">
    <source>
        <dbReference type="EMBL" id="RST72201.1"/>
    </source>
</evidence>
<comment type="caution">
    <text evidence="2">Lacks conserved residue(s) required for the propagation of feature annotation.</text>
</comment>
<name>A0A3R9ZR48_9RICK</name>
<dbReference type="Pfam" id="PF01255">
    <property type="entry name" value="Prenyltransf"/>
    <property type="match status" value="1"/>
</dbReference>
<feature type="binding site" evidence="2">
    <location>
        <begin position="7"/>
        <end position="10"/>
    </location>
    <ligand>
        <name>substrate</name>
    </ligand>
</feature>
<dbReference type="OrthoDB" id="4191603at2"/>
<comment type="subunit">
    <text evidence="2">Homodimer.</text>
</comment>
<keyword evidence="4" id="KW-1185">Reference proteome</keyword>
<reference evidence="4" key="1">
    <citation type="submission" date="2018-11" db="EMBL/GenBank/DDBJ databases">
        <title>Phylogenetic, genomic, and biogeographic characterization of a novel and ubiquitous marine invertebrate-associated Rickettsiales parasite, Candidatus Marinoinvertebrata rohwerii, gen. nov., sp. nov.</title>
        <authorList>
            <person name="Klinges J.G."/>
            <person name="Rosales S.M."/>
            <person name="Mcminds R."/>
            <person name="Shaver E.C."/>
            <person name="Shantz A."/>
            <person name="Peters E.C."/>
            <person name="Burkepile D.E."/>
            <person name="Silliman B.R."/>
            <person name="Vega Thurber R.L."/>
        </authorList>
    </citation>
    <scope>NUCLEOTIDE SEQUENCE [LARGE SCALE GENOMIC DNA]</scope>
    <source>
        <strain evidence="4">a_cerv_44</strain>
    </source>
</reference>
<dbReference type="EC" id="2.5.1.-" evidence="2"/>
<dbReference type="EMBL" id="RXFM01000003">
    <property type="protein sequence ID" value="RST72201.1"/>
    <property type="molecule type" value="Genomic_DNA"/>
</dbReference>
<dbReference type="PANTHER" id="PTHR10291:SF0">
    <property type="entry name" value="DEHYDRODOLICHYL DIPHOSPHATE SYNTHASE 2"/>
    <property type="match status" value="1"/>
</dbReference>
<accession>A0A3R9ZR48</accession>
<evidence type="ECO:0000256" key="1">
    <source>
        <dbReference type="ARBA" id="ARBA00022679"/>
    </source>
</evidence>
<dbReference type="GO" id="GO:0000287">
    <property type="term" value="F:magnesium ion binding"/>
    <property type="evidence" value="ECO:0007669"/>
    <property type="project" value="UniProtKB-UniRule"/>
</dbReference>
<dbReference type="HAMAP" id="MF_01139">
    <property type="entry name" value="ISPT"/>
    <property type="match status" value="1"/>
</dbReference>
<feature type="binding site" evidence="2">
    <location>
        <position position="191"/>
    </location>
    <ligand>
        <name>Mg(2+)</name>
        <dbReference type="ChEBI" id="CHEBI:18420"/>
    </ligand>
</feature>
<dbReference type="Gene3D" id="3.40.1180.10">
    <property type="entry name" value="Decaprenyl diphosphate synthase-like"/>
    <property type="match status" value="1"/>
</dbReference>